<dbReference type="GO" id="GO:0035725">
    <property type="term" value="P:sodium ion transmembrane transport"/>
    <property type="evidence" value="ECO:0007669"/>
    <property type="project" value="TreeGrafter"/>
</dbReference>
<dbReference type="Proteomes" id="UP000601435">
    <property type="component" value="Unassembled WGS sequence"/>
</dbReference>
<evidence type="ECO:0000256" key="6">
    <source>
        <dbReference type="SAM" id="MobiDB-lite"/>
    </source>
</evidence>
<feature type="transmembrane region" description="Helical" evidence="7">
    <location>
        <begin position="229"/>
        <end position="248"/>
    </location>
</feature>
<keyword evidence="4 7" id="KW-0472">Membrane</keyword>
<keyword evidence="5" id="KW-0175">Coiled coil</keyword>
<proteinExistence type="predicted"/>
<dbReference type="PANTHER" id="PTHR45689:SF5">
    <property type="entry name" value="I[[H]] CHANNEL, ISOFORM E"/>
    <property type="match status" value="1"/>
</dbReference>
<keyword evidence="10" id="KW-1185">Reference proteome</keyword>
<feature type="transmembrane region" description="Helical" evidence="7">
    <location>
        <begin position="378"/>
        <end position="399"/>
    </location>
</feature>
<comment type="caution">
    <text evidence="9">The sequence shown here is derived from an EMBL/GenBank/DDBJ whole genome shotgun (WGS) entry which is preliminary data.</text>
</comment>
<dbReference type="OrthoDB" id="419623at2759"/>
<dbReference type="GO" id="GO:0005249">
    <property type="term" value="F:voltage-gated potassium channel activity"/>
    <property type="evidence" value="ECO:0007669"/>
    <property type="project" value="TreeGrafter"/>
</dbReference>
<keyword evidence="2 7" id="KW-0812">Transmembrane</keyword>
<dbReference type="GO" id="GO:0003254">
    <property type="term" value="P:regulation of membrane depolarization"/>
    <property type="evidence" value="ECO:0007669"/>
    <property type="project" value="TreeGrafter"/>
</dbReference>
<organism evidence="9 10">
    <name type="scientific">Symbiodinium necroappetens</name>
    <dbReference type="NCBI Taxonomy" id="1628268"/>
    <lineage>
        <taxon>Eukaryota</taxon>
        <taxon>Sar</taxon>
        <taxon>Alveolata</taxon>
        <taxon>Dinophyceae</taxon>
        <taxon>Suessiales</taxon>
        <taxon>Symbiodiniaceae</taxon>
        <taxon>Symbiodinium</taxon>
    </lineage>
</organism>
<protein>
    <submittedName>
        <fullName evidence="9">HCN2 protein</fullName>
    </submittedName>
</protein>
<dbReference type="GO" id="GO:0098855">
    <property type="term" value="C:HCN channel complex"/>
    <property type="evidence" value="ECO:0007669"/>
    <property type="project" value="TreeGrafter"/>
</dbReference>
<evidence type="ECO:0000256" key="5">
    <source>
        <dbReference type="SAM" id="Coils"/>
    </source>
</evidence>
<dbReference type="Gene3D" id="1.10.287.70">
    <property type="match status" value="1"/>
</dbReference>
<feature type="region of interest" description="Disordered" evidence="6">
    <location>
        <begin position="1"/>
        <end position="28"/>
    </location>
</feature>
<evidence type="ECO:0000256" key="1">
    <source>
        <dbReference type="ARBA" id="ARBA00004141"/>
    </source>
</evidence>
<dbReference type="EMBL" id="CAJNJA010011394">
    <property type="protein sequence ID" value="CAE7271790.1"/>
    <property type="molecule type" value="Genomic_DNA"/>
</dbReference>
<dbReference type="PANTHER" id="PTHR45689">
    <property type="entry name" value="I[[H]] CHANNEL, ISOFORM E"/>
    <property type="match status" value="1"/>
</dbReference>
<dbReference type="Pfam" id="PF00520">
    <property type="entry name" value="Ion_trans"/>
    <property type="match status" value="1"/>
</dbReference>
<feature type="transmembrane region" description="Helical" evidence="7">
    <location>
        <begin position="301"/>
        <end position="321"/>
    </location>
</feature>
<evidence type="ECO:0000256" key="3">
    <source>
        <dbReference type="ARBA" id="ARBA00022989"/>
    </source>
</evidence>
<accession>A0A812MJT7</accession>
<dbReference type="InterPro" id="IPR051413">
    <property type="entry name" value="K/Na_HCN_channel"/>
</dbReference>
<comment type="subcellular location">
    <subcellularLocation>
        <location evidence="1">Membrane</location>
        <topology evidence="1">Multi-pass membrane protein</topology>
    </subcellularLocation>
</comment>
<evidence type="ECO:0000256" key="4">
    <source>
        <dbReference type="ARBA" id="ARBA00023136"/>
    </source>
</evidence>
<keyword evidence="3 7" id="KW-1133">Transmembrane helix</keyword>
<feature type="coiled-coil region" evidence="5">
    <location>
        <begin position="50"/>
        <end position="84"/>
    </location>
</feature>
<feature type="domain" description="Ion transport" evidence="8">
    <location>
        <begin position="230"/>
        <end position="479"/>
    </location>
</feature>
<gene>
    <name evidence="9" type="primary">HCN2</name>
    <name evidence="9" type="ORF">SNEC2469_LOCUS6523</name>
</gene>
<evidence type="ECO:0000256" key="7">
    <source>
        <dbReference type="SAM" id="Phobius"/>
    </source>
</evidence>
<sequence>MFTCPAVDGDIPKEPMLREADSNGAGDEIPSETYADVLSQHLRSLQVVLLQHHATELGRLRDQNDKLQRQLASAQTRLRGVDEDPQPRVISMPALPGYPALEREESAASGQVSKLVSNSSLAVDIATSDLKQCERWQTLTAKLIEAAGCMTAFDAPAPKPRSTAGIMCELKMRPSWSHSLVQTKATYQRSRSHIAALREMSSTFKINDAFTDTSFLQRFVVGPHSRHQLVWAIIASVFIIWDLITIPLEMFNVAEFIRVLDIVGVTSLTFWAMDIPLHLVFGVQLRGSLEMRPSKLWSLYVRSWLAVDLLIVLLDVALILLERMSSGQSNGAFRSARFLRSLRLLRLFRLVRVAKLQRELSLVASRFLSTYAFMVMKIVGALLMMLAINHIIGCCWFGIGSGTDSDNTWIHRIGIEDADFGTSYVCSIHWALTQFTPSTNNIAPENGIERFFAIWVILLAMGVYSSFIGSISSTVNSLRAVRGEKIKQHSRLQVLPVVVAHLQDSNP</sequence>
<feature type="transmembrane region" description="Helical" evidence="7">
    <location>
        <begin position="452"/>
        <end position="475"/>
    </location>
</feature>
<feature type="compositionally biased region" description="Basic and acidic residues" evidence="6">
    <location>
        <begin position="10"/>
        <end position="21"/>
    </location>
</feature>
<evidence type="ECO:0000313" key="10">
    <source>
        <dbReference type="Proteomes" id="UP000601435"/>
    </source>
</evidence>
<evidence type="ECO:0000256" key="2">
    <source>
        <dbReference type="ARBA" id="ARBA00022692"/>
    </source>
</evidence>
<evidence type="ECO:0000313" key="9">
    <source>
        <dbReference type="EMBL" id="CAE7271790.1"/>
    </source>
</evidence>
<dbReference type="SUPFAM" id="SSF81324">
    <property type="entry name" value="Voltage-gated potassium channels"/>
    <property type="match status" value="1"/>
</dbReference>
<reference evidence="9" key="1">
    <citation type="submission" date="2021-02" db="EMBL/GenBank/DDBJ databases">
        <authorList>
            <person name="Dougan E. K."/>
            <person name="Rhodes N."/>
            <person name="Thang M."/>
            <person name="Chan C."/>
        </authorList>
    </citation>
    <scope>NUCLEOTIDE SEQUENCE</scope>
</reference>
<feature type="transmembrane region" description="Helical" evidence="7">
    <location>
        <begin position="260"/>
        <end position="281"/>
    </location>
</feature>
<evidence type="ECO:0000259" key="8">
    <source>
        <dbReference type="Pfam" id="PF00520"/>
    </source>
</evidence>
<feature type="non-terminal residue" evidence="9">
    <location>
        <position position="1"/>
    </location>
</feature>
<dbReference type="InterPro" id="IPR005821">
    <property type="entry name" value="Ion_trans_dom"/>
</dbReference>
<dbReference type="AlphaFoldDB" id="A0A812MJT7"/>
<name>A0A812MJT7_9DINO</name>